<keyword evidence="1" id="KW-1133">Transmembrane helix</keyword>
<proteinExistence type="predicted"/>
<keyword evidence="1" id="KW-0472">Membrane</keyword>
<sequence>MNAALAYARSRGLPRAAAIGAVIASATALLAQQRVAVPEFRHLVDFSVPVAEVAPVAYAVVLGTTLFSPMGDLEQTAAQPMRRHRAVHLSVLLGLAVALSALPLLGGATGAVLGASVRNVVGHLGLAMISARLFGSGLSWLLPLGMLGPTLLLGVRFDNTPEPWAWSLHPASGTSAAAVAVSLWVLGAMAAVTGQPRRTERAEQR</sequence>
<organism evidence="2 3">
    <name type="scientific">Streptomyces xantholiticus</name>
    <dbReference type="NCBI Taxonomy" id="68285"/>
    <lineage>
        <taxon>Bacteria</taxon>
        <taxon>Bacillati</taxon>
        <taxon>Actinomycetota</taxon>
        <taxon>Actinomycetes</taxon>
        <taxon>Kitasatosporales</taxon>
        <taxon>Streptomycetaceae</taxon>
        <taxon>Streptomyces</taxon>
    </lineage>
</organism>
<feature type="transmembrane region" description="Helical" evidence="1">
    <location>
        <begin position="175"/>
        <end position="194"/>
    </location>
</feature>
<feature type="transmembrane region" description="Helical" evidence="1">
    <location>
        <begin position="133"/>
        <end position="155"/>
    </location>
</feature>
<evidence type="ECO:0000313" key="2">
    <source>
        <dbReference type="EMBL" id="MER6613743.1"/>
    </source>
</evidence>
<evidence type="ECO:0000256" key="1">
    <source>
        <dbReference type="SAM" id="Phobius"/>
    </source>
</evidence>
<comment type="caution">
    <text evidence="2">The sequence shown here is derived from an EMBL/GenBank/DDBJ whole genome shotgun (WGS) entry which is preliminary data.</text>
</comment>
<keyword evidence="3" id="KW-1185">Reference proteome</keyword>
<dbReference type="Proteomes" id="UP001445472">
    <property type="component" value="Unassembled WGS sequence"/>
</dbReference>
<dbReference type="RefSeq" id="WP_100110218.1">
    <property type="nucleotide sequence ID" value="NZ_JBEPBX010000007.1"/>
</dbReference>
<dbReference type="EMBL" id="JBEPBX010000007">
    <property type="protein sequence ID" value="MER6613743.1"/>
    <property type="molecule type" value="Genomic_DNA"/>
</dbReference>
<reference evidence="2 3" key="1">
    <citation type="submission" date="2024-06" db="EMBL/GenBank/DDBJ databases">
        <title>The Natural Products Discovery Center: Release of the First 8490 Sequenced Strains for Exploring Actinobacteria Biosynthetic Diversity.</title>
        <authorList>
            <person name="Kalkreuter E."/>
            <person name="Kautsar S.A."/>
            <person name="Yang D."/>
            <person name="Bader C.D."/>
            <person name="Teijaro C.N."/>
            <person name="Fluegel L."/>
            <person name="Davis C.M."/>
            <person name="Simpson J.R."/>
            <person name="Lauterbach L."/>
            <person name="Steele A.D."/>
            <person name="Gui C."/>
            <person name="Meng S."/>
            <person name="Li G."/>
            <person name="Viehrig K."/>
            <person name="Ye F."/>
            <person name="Su P."/>
            <person name="Kiefer A.F."/>
            <person name="Nichols A."/>
            <person name="Cepeda A.J."/>
            <person name="Yan W."/>
            <person name="Fan B."/>
            <person name="Jiang Y."/>
            <person name="Adhikari A."/>
            <person name="Zheng C.-J."/>
            <person name="Schuster L."/>
            <person name="Cowan T.M."/>
            <person name="Smanski M.J."/>
            <person name="Chevrette M.G."/>
            <person name="De Carvalho L.P.S."/>
            <person name="Shen B."/>
        </authorList>
    </citation>
    <scope>NUCLEOTIDE SEQUENCE [LARGE SCALE GENOMIC DNA]</scope>
    <source>
        <strain evidence="2 3">NPDC000837</strain>
    </source>
</reference>
<name>A0ABV1USG2_9ACTN</name>
<gene>
    <name evidence="2" type="ORF">ABT276_10220</name>
</gene>
<evidence type="ECO:0000313" key="3">
    <source>
        <dbReference type="Proteomes" id="UP001445472"/>
    </source>
</evidence>
<feature type="transmembrane region" description="Helical" evidence="1">
    <location>
        <begin position="87"/>
        <end position="113"/>
    </location>
</feature>
<protein>
    <submittedName>
        <fullName evidence="2">Uncharacterized protein</fullName>
    </submittedName>
</protein>
<accession>A0ABV1USG2</accession>
<keyword evidence="1" id="KW-0812">Transmembrane</keyword>
<feature type="transmembrane region" description="Helical" evidence="1">
    <location>
        <begin position="12"/>
        <end position="31"/>
    </location>
</feature>